<dbReference type="Proteomes" id="UP000186513">
    <property type="component" value="Unassembled WGS sequence"/>
</dbReference>
<evidence type="ECO:0000313" key="8">
    <source>
        <dbReference type="EMBL" id="SFZ70174.1"/>
    </source>
</evidence>
<comment type="subcellular location">
    <subcellularLocation>
        <location evidence="1 6">Cell membrane</location>
        <topology evidence="1 6">Multi-pass membrane protein</topology>
    </subcellularLocation>
</comment>
<evidence type="ECO:0000256" key="5">
    <source>
        <dbReference type="ARBA" id="ARBA00023136"/>
    </source>
</evidence>
<comment type="similarity">
    <text evidence="6">Belongs to the TVP38/TMEM64 family.</text>
</comment>
<dbReference type="Pfam" id="PF09335">
    <property type="entry name" value="VTT_dom"/>
    <property type="match status" value="1"/>
</dbReference>
<dbReference type="InterPro" id="IPR015414">
    <property type="entry name" value="TMEM64"/>
</dbReference>
<dbReference type="PANTHER" id="PTHR12677:SF59">
    <property type="entry name" value="GOLGI APPARATUS MEMBRANE PROTEIN TVP38-RELATED"/>
    <property type="match status" value="1"/>
</dbReference>
<dbReference type="AlphaFoldDB" id="A0A1K2H3B0"/>
<feature type="transmembrane region" description="Helical" evidence="6">
    <location>
        <begin position="201"/>
        <end position="222"/>
    </location>
</feature>
<sequence length="229" mass="24499">MASTPDHELQQLRRKRGLFILIVLLLLGIAIGLQWTPAREWLSLSGLAQSLRTWGEQLGPLAAVLIFALACIVAIPLSLLAVVTSLAFGPWLGALYCLLGASLGAAVSFLCGRWLGQTAIQRLAGPKVNHVSTQLARRGVLSVIAIRMVPAAPFAVVNMVAGASALRLADFLLGNAIGMLPLLLMSGLFAEQLLRVNEQPLWLSALFIALTLALIIGGGALLRRWWRDA</sequence>
<evidence type="ECO:0000256" key="1">
    <source>
        <dbReference type="ARBA" id="ARBA00004651"/>
    </source>
</evidence>
<reference evidence="8 9" key="1">
    <citation type="submission" date="2016-11" db="EMBL/GenBank/DDBJ databases">
        <authorList>
            <person name="Jaros S."/>
            <person name="Januszkiewicz K."/>
            <person name="Wedrychowicz H."/>
        </authorList>
    </citation>
    <scope>NUCLEOTIDE SEQUENCE [LARGE SCALE GENOMIC DNA]</scope>
    <source>
        <strain evidence="8 9">DSM 18899</strain>
    </source>
</reference>
<feature type="transmembrane region" description="Helical" evidence="6">
    <location>
        <begin position="58"/>
        <end position="83"/>
    </location>
</feature>
<feature type="transmembrane region" description="Helical" evidence="6">
    <location>
        <begin position="18"/>
        <end position="38"/>
    </location>
</feature>
<proteinExistence type="inferred from homology"/>
<evidence type="ECO:0000256" key="6">
    <source>
        <dbReference type="RuleBase" id="RU366058"/>
    </source>
</evidence>
<evidence type="ECO:0000259" key="7">
    <source>
        <dbReference type="Pfam" id="PF09335"/>
    </source>
</evidence>
<evidence type="ECO:0000256" key="2">
    <source>
        <dbReference type="ARBA" id="ARBA00022475"/>
    </source>
</evidence>
<dbReference type="PANTHER" id="PTHR12677">
    <property type="entry name" value="GOLGI APPARATUS MEMBRANE PROTEIN TVP38-RELATED"/>
    <property type="match status" value="1"/>
</dbReference>
<keyword evidence="3 6" id="KW-0812">Transmembrane</keyword>
<organism evidence="8 9">
    <name type="scientific">Chitinimonas taiwanensis DSM 18899</name>
    <dbReference type="NCBI Taxonomy" id="1121279"/>
    <lineage>
        <taxon>Bacteria</taxon>
        <taxon>Pseudomonadati</taxon>
        <taxon>Pseudomonadota</taxon>
        <taxon>Betaproteobacteria</taxon>
        <taxon>Neisseriales</taxon>
        <taxon>Chitinibacteraceae</taxon>
        <taxon>Chitinimonas</taxon>
    </lineage>
</organism>
<feature type="domain" description="VTT" evidence="7">
    <location>
        <begin position="75"/>
        <end position="185"/>
    </location>
</feature>
<keyword evidence="2 6" id="KW-1003">Cell membrane</keyword>
<dbReference type="EMBL" id="FPKR01000001">
    <property type="protein sequence ID" value="SFZ70174.1"/>
    <property type="molecule type" value="Genomic_DNA"/>
</dbReference>
<keyword evidence="4 6" id="KW-1133">Transmembrane helix</keyword>
<evidence type="ECO:0000256" key="3">
    <source>
        <dbReference type="ARBA" id="ARBA00022692"/>
    </source>
</evidence>
<feature type="transmembrane region" description="Helical" evidence="6">
    <location>
        <begin position="168"/>
        <end position="189"/>
    </location>
</feature>
<keyword evidence="5 6" id="KW-0472">Membrane</keyword>
<keyword evidence="9" id="KW-1185">Reference proteome</keyword>
<evidence type="ECO:0000313" key="9">
    <source>
        <dbReference type="Proteomes" id="UP000186513"/>
    </source>
</evidence>
<dbReference type="STRING" id="1121279.SAMN02745887_00086"/>
<name>A0A1K2H3B0_9NEIS</name>
<dbReference type="InterPro" id="IPR032816">
    <property type="entry name" value="VTT_dom"/>
</dbReference>
<evidence type="ECO:0000256" key="4">
    <source>
        <dbReference type="ARBA" id="ARBA00022989"/>
    </source>
</evidence>
<dbReference type="RefSeq" id="WP_072426648.1">
    <property type="nucleotide sequence ID" value="NZ_FPKR01000001.1"/>
</dbReference>
<dbReference type="GO" id="GO:0005886">
    <property type="term" value="C:plasma membrane"/>
    <property type="evidence" value="ECO:0007669"/>
    <property type="project" value="UniProtKB-SubCell"/>
</dbReference>
<feature type="transmembrane region" description="Helical" evidence="6">
    <location>
        <begin position="135"/>
        <end position="156"/>
    </location>
</feature>
<accession>A0A1K2H3B0</accession>
<feature type="transmembrane region" description="Helical" evidence="6">
    <location>
        <begin position="95"/>
        <end position="115"/>
    </location>
</feature>
<gene>
    <name evidence="8" type="ORF">SAMN02745887_00086</name>
</gene>
<protein>
    <recommendedName>
        <fullName evidence="6">TVP38/TMEM64 family membrane protein</fullName>
    </recommendedName>
</protein>